<keyword evidence="1" id="KW-0812">Transmembrane</keyword>
<evidence type="ECO:0000256" key="1">
    <source>
        <dbReference type="SAM" id="Phobius"/>
    </source>
</evidence>
<sequence length="177" mass="21223">MNIRLHTKKFFGNPLCKSLLLSLLFLVALVWLEIKFNIDKEIIAISITGILGIIGYFITHYLENEQKKKDKKIEFYTKLMSEIRLFIIAADQETKDELREKFEETYYKSWLYMSTKAYKKLVEYFNLYQIWSNDKNTKNQNNLNAKLNEFVQTMREEITIDEKIDFKNIYFLPKKGS</sequence>
<proteinExistence type="predicted"/>
<gene>
    <name evidence="2" type="ORF">AMJ44_14565</name>
</gene>
<keyword evidence="1" id="KW-1133">Transmembrane helix</keyword>
<keyword evidence="1" id="KW-0472">Membrane</keyword>
<comment type="caution">
    <text evidence="2">The sequence shown here is derived from an EMBL/GenBank/DDBJ whole genome shotgun (WGS) entry which is preliminary data.</text>
</comment>
<evidence type="ECO:0000313" key="3">
    <source>
        <dbReference type="Proteomes" id="UP000051861"/>
    </source>
</evidence>
<accession>A0A0S7XLE8</accession>
<evidence type="ECO:0000313" key="2">
    <source>
        <dbReference type="EMBL" id="KPJ63294.1"/>
    </source>
</evidence>
<dbReference type="AlphaFoldDB" id="A0A0S7XLE8"/>
<dbReference type="EMBL" id="LIZX01000239">
    <property type="protein sequence ID" value="KPJ63294.1"/>
    <property type="molecule type" value="Genomic_DNA"/>
</dbReference>
<name>A0A0S7XLE8_UNCSA</name>
<dbReference type="Proteomes" id="UP000051861">
    <property type="component" value="Unassembled WGS sequence"/>
</dbReference>
<feature type="transmembrane region" description="Helical" evidence="1">
    <location>
        <begin position="42"/>
        <end position="62"/>
    </location>
</feature>
<reference evidence="2 3" key="1">
    <citation type="journal article" date="2015" name="Microbiome">
        <title>Genomic resolution of linkages in carbon, nitrogen, and sulfur cycling among widespread estuary sediment bacteria.</title>
        <authorList>
            <person name="Baker B.J."/>
            <person name="Lazar C.S."/>
            <person name="Teske A.P."/>
            <person name="Dick G.J."/>
        </authorList>
    </citation>
    <scope>NUCLEOTIDE SEQUENCE [LARGE SCALE GENOMIC DNA]</scope>
    <source>
        <strain evidence="2">DG_54_3</strain>
    </source>
</reference>
<protein>
    <submittedName>
        <fullName evidence="2">Uncharacterized protein</fullName>
    </submittedName>
</protein>
<organism evidence="2 3">
    <name type="scientific">candidate division WOR-1 bacterium DG_54_3</name>
    <dbReference type="NCBI Taxonomy" id="1703775"/>
    <lineage>
        <taxon>Bacteria</taxon>
        <taxon>Bacillati</taxon>
        <taxon>Saganbacteria</taxon>
    </lineage>
</organism>